<dbReference type="STRING" id="1294263.JCM21531_3813"/>
<dbReference type="AlphaFoldDB" id="W4VAJ7"/>
<evidence type="ECO:0000313" key="3">
    <source>
        <dbReference type="Proteomes" id="UP000019109"/>
    </source>
</evidence>
<dbReference type="EMBL" id="BAVR01000060">
    <property type="protein sequence ID" value="GAE90222.1"/>
    <property type="molecule type" value="Genomic_DNA"/>
</dbReference>
<keyword evidence="1" id="KW-0812">Transmembrane</keyword>
<dbReference type="Proteomes" id="UP000019109">
    <property type="component" value="Unassembled WGS sequence"/>
</dbReference>
<keyword evidence="3" id="KW-1185">Reference proteome</keyword>
<evidence type="ECO:0000313" key="2">
    <source>
        <dbReference type="EMBL" id="GAE90222.1"/>
    </source>
</evidence>
<evidence type="ECO:0000256" key="1">
    <source>
        <dbReference type="SAM" id="Phobius"/>
    </source>
</evidence>
<reference evidence="2" key="1">
    <citation type="journal article" date="2014" name="Genome Announc.">
        <title>Draft Genome Sequence of Clostridium straminisolvens Strain JCM 21531T, Isolated from a Cellulose-Degrading Bacterial Community.</title>
        <authorList>
            <person name="Yuki M."/>
            <person name="Oshima K."/>
            <person name="Suda W."/>
            <person name="Sakamoto M."/>
            <person name="Kitamura K."/>
            <person name="Iida T."/>
            <person name="Hattori M."/>
            <person name="Ohkuma M."/>
        </authorList>
    </citation>
    <scope>NUCLEOTIDE SEQUENCE [LARGE SCALE GENOMIC DNA]</scope>
    <source>
        <strain evidence="2">JCM 21531</strain>
    </source>
</reference>
<keyword evidence="1" id="KW-1133">Transmembrane helix</keyword>
<organism evidence="2 3">
    <name type="scientific">Acetivibrio straminisolvens JCM 21531</name>
    <dbReference type="NCBI Taxonomy" id="1294263"/>
    <lineage>
        <taxon>Bacteria</taxon>
        <taxon>Bacillati</taxon>
        <taxon>Bacillota</taxon>
        <taxon>Clostridia</taxon>
        <taxon>Eubacteriales</taxon>
        <taxon>Oscillospiraceae</taxon>
        <taxon>Acetivibrio</taxon>
    </lineage>
</organism>
<feature type="transmembrane region" description="Helical" evidence="1">
    <location>
        <begin position="12"/>
        <end position="32"/>
    </location>
</feature>
<comment type="caution">
    <text evidence="2">The sequence shown here is derived from an EMBL/GenBank/DDBJ whole genome shotgun (WGS) entry which is preliminary data.</text>
</comment>
<proteinExistence type="predicted"/>
<accession>W4VAJ7</accession>
<keyword evidence="1" id="KW-0472">Membrane</keyword>
<protein>
    <submittedName>
        <fullName evidence="2">Membrane protein</fullName>
    </submittedName>
</protein>
<sequence>MFSKFIDYIKKNKYLFIILFIGVLLRLVWIFAMPTYPETDFMWYHVKGKEIAEGKGFLNGIYPYYTGRPGFPTAFRPIGYPGTLAILYFIFGADFIVAKLFNIVLSTLIMFLTYKLSEKFFRKENCPFDFAHLRLVTPCNSIQQHHMLGNFVFRTVNAFYLLIF</sequence>
<gene>
    <name evidence="2" type="ORF">JCM21531_3813</name>
</gene>
<name>W4VAJ7_9FIRM</name>
<feature type="transmembrane region" description="Helical" evidence="1">
    <location>
        <begin position="85"/>
        <end position="114"/>
    </location>
</feature>